<dbReference type="RefSeq" id="WP_340269273.1">
    <property type="nucleotide sequence ID" value="NZ_JBBEOG010000004.1"/>
</dbReference>
<dbReference type="EMBL" id="JBHSLD010000009">
    <property type="protein sequence ID" value="MFC5381384.1"/>
    <property type="molecule type" value="Genomic_DNA"/>
</dbReference>
<gene>
    <name evidence="2" type="ORF">ACFPJ6_11320</name>
</gene>
<organism evidence="2 3">
    <name type="scientific">Aquipuribacter nitratireducens</name>
    <dbReference type="NCBI Taxonomy" id="650104"/>
    <lineage>
        <taxon>Bacteria</taxon>
        <taxon>Bacillati</taxon>
        <taxon>Actinomycetota</taxon>
        <taxon>Actinomycetes</taxon>
        <taxon>Micrococcales</taxon>
        <taxon>Intrasporangiaceae</taxon>
        <taxon>Aquipuribacter</taxon>
    </lineage>
</organism>
<keyword evidence="3" id="KW-1185">Reference proteome</keyword>
<sequence length="241" mass="25006">MPGPADLGFAEFVSTLLSETTASVIAAHTEQEERLRDLAASATMSPEEYALLLPAEEVDAALASLLPGEQGGTSAVPGGPVPPKDVLAGLELDLDDSHVEGRTLTEAGAAAVRRAVAEHLAERHLSGLREAARTGLPRVVVDGGTVSAKLTYSVVDPGEKPEEPGRASGLTRPGDGSATKTSLDPRLAVLARVRPDLVARVPSALSGVRLAVRPASPDMVQDATVRADVFGEVRVTFRTVL</sequence>
<dbReference type="Proteomes" id="UP001596122">
    <property type="component" value="Unassembled WGS sequence"/>
</dbReference>
<name>A0ABW0GN81_9MICO</name>
<evidence type="ECO:0000313" key="3">
    <source>
        <dbReference type="Proteomes" id="UP001596122"/>
    </source>
</evidence>
<proteinExistence type="predicted"/>
<comment type="caution">
    <text evidence="2">The sequence shown here is derived from an EMBL/GenBank/DDBJ whole genome shotgun (WGS) entry which is preliminary data.</text>
</comment>
<accession>A0ABW0GN81</accession>
<reference evidence="3" key="1">
    <citation type="journal article" date="2019" name="Int. J. Syst. Evol. Microbiol.">
        <title>The Global Catalogue of Microorganisms (GCM) 10K type strain sequencing project: providing services to taxonomists for standard genome sequencing and annotation.</title>
        <authorList>
            <consortium name="The Broad Institute Genomics Platform"/>
            <consortium name="The Broad Institute Genome Sequencing Center for Infectious Disease"/>
            <person name="Wu L."/>
            <person name="Ma J."/>
        </authorList>
    </citation>
    <scope>NUCLEOTIDE SEQUENCE [LARGE SCALE GENOMIC DNA]</scope>
    <source>
        <strain evidence="3">CCUG 43114</strain>
    </source>
</reference>
<feature type="region of interest" description="Disordered" evidence="1">
    <location>
        <begin position="153"/>
        <end position="183"/>
    </location>
</feature>
<protein>
    <submittedName>
        <fullName evidence="2">Uncharacterized protein</fullName>
    </submittedName>
</protein>
<evidence type="ECO:0000256" key="1">
    <source>
        <dbReference type="SAM" id="MobiDB-lite"/>
    </source>
</evidence>
<evidence type="ECO:0000313" key="2">
    <source>
        <dbReference type="EMBL" id="MFC5381384.1"/>
    </source>
</evidence>